<dbReference type="AlphaFoldDB" id="A0AAV9VPE8"/>
<protein>
    <recommendedName>
        <fullName evidence="2">BTB domain-containing protein</fullName>
    </recommendedName>
</protein>
<organism evidence="3 4">
    <name type="scientific">Arthrobotrys musiformis</name>
    <dbReference type="NCBI Taxonomy" id="47236"/>
    <lineage>
        <taxon>Eukaryota</taxon>
        <taxon>Fungi</taxon>
        <taxon>Dikarya</taxon>
        <taxon>Ascomycota</taxon>
        <taxon>Pezizomycotina</taxon>
        <taxon>Orbiliomycetes</taxon>
        <taxon>Orbiliales</taxon>
        <taxon>Orbiliaceae</taxon>
        <taxon>Arthrobotrys</taxon>
    </lineage>
</organism>
<dbReference type="EMBL" id="JAVHJL010000013">
    <property type="protein sequence ID" value="KAK6495125.1"/>
    <property type="molecule type" value="Genomic_DNA"/>
</dbReference>
<gene>
    <name evidence="3" type="ORF">TWF481_003153</name>
</gene>
<evidence type="ECO:0000313" key="4">
    <source>
        <dbReference type="Proteomes" id="UP001370758"/>
    </source>
</evidence>
<sequence length="222" mass="24883">MSTLASGTSGAVRPSKSTPGHKPRLTAKQTRDNEIKSATPGDEYADQIVTVDNKIYKLHGAITCTQSGYFRKVNDGIRRENRNEIPFPVPTVQCRSFDRVLRWLYSAGGVTTSDDLEEMKWILFGADFLEVPALMLQILETVASPEYRETFPKITSQDEFHFLNDAYSCLTGSSNPGFLELLDGLSTRLIKDMSVEILLELFVIGGINEDFEAQIRKRILGR</sequence>
<accession>A0AAV9VPE8</accession>
<dbReference type="Pfam" id="PF00651">
    <property type="entry name" value="BTB"/>
    <property type="match status" value="1"/>
</dbReference>
<evidence type="ECO:0000256" key="1">
    <source>
        <dbReference type="SAM" id="MobiDB-lite"/>
    </source>
</evidence>
<dbReference type="Gene3D" id="3.30.710.10">
    <property type="entry name" value="Potassium Channel Kv1.1, Chain A"/>
    <property type="match status" value="1"/>
</dbReference>
<evidence type="ECO:0000313" key="3">
    <source>
        <dbReference type="EMBL" id="KAK6495125.1"/>
    </source>
</evidence>
<feature type="region of interest" description="Disordered" evidence="1">
    <location>
        <begin position="1"/>
        <end position="39"/>
    </location>
</feature>
<feature type="domain" description="BTB" evidence="2">
    <location>
        <begin position="45"/>
        <end position="106"/>
    </location>
</feature>
<dbReference type="SUPFAM" id="SSF54695">
    <property type="entry name" value="POZ domain"/>
    <property type="match status" value="1"/>
</dbReference>
<dbReference type="PROSITE" id="PS50097">
    <property type="entry name" value="BTB"/>
    <property type="match status" value="1"/>
</dbReference>
<dbReference type="InterPro" id="IPR000210">
    <property type="entry name" value="BTB/POZ_dom"/>
</dbReference>
<name>A0AAV9VPE8_9PEZI</name>
<dbReference type="InterPro" id="IPR011333">
    <property type="entry name" value="SKP1/BTB/POZ_sf"/>
</dbReference>
<proteinExistence type="predicted"/>
<comment type="caution">
    <text evidence="3">The sequence shown here is derived from an EMBL/GenBank/DDBJ whole genome shotgun (WGS) entry which is preliminary data.</text>
</comment>
<keyword evidence="4" id="KW-1185">Reference proteome</keyword>
<dbReference type="Proteomes" id="UP001370758">
    <property type="component" value="Unassembled WGS sequence"/>
</dbReference>
<evidence type="ECO:0000259" key="2">
    <source>
        <dbReference type="PROSITE" id="PS50097"/>
    </source>
</evidence>
<dbReference type="CDD" id="cd18186">
    <property type="entry name" value="BTB_POZ_ZBTB_KLHL-like"/>
    <property type="match status" value="1"/>
</dbReference>
<reference evidence="3 4" key="1">
    <citation type="submission" date="2023-08" db="EMBL/GenBank/DDBJ databases">
        <authorList>
            <person name="Palmer J.M."/>
        </authorList>
    </citation>
    <scope>NUCLEOTIDE SEQUENCE [LARGE SCALE GENOMIC DNA]</scope>
    <source>
        <strain evidence="3 4">TWF481</strain>
    </source>
</reference>